<evidence type="ECO:0000313" key="1">
    <source>
        <dbReference type="EMBL" id="SDU56070.1"/>
    </source>
</evidence>
<dbReference type="AlphaFoldDB" id="A0A1H2JI08"/>
<sequence>MATASIDIAQMSSLVSAMETASSTVGQSKTSMSGVLEGVDLDTSSVSRLDGVDTWVADQLPGVRRRLAMAEAIEAQTPGQQFIVTIDESLLSTLTPEEAREAARRAAELIEENGLDPTVSDEVLDQYGIPQELLDLLEANSTDPYFAQELARTTDPKAVAILVSEVSAYRQRAVDNPLVDHEDVDAQYESLLSGLGGALGLATRTDADLRLPNDIRDRWVEAVATPYTGLDDDAFPGQASALALVISRGQFSTPFLFYAAEQLYGGEQLMGREAWGNEIPLVAPGGDSFGDPLAGVLAAMGTNPEAAQWVFDDSTTGTVEIEGVEVDTSGFLEYCLRRGWQSDGGAGFQAALQAAVTPFEGGSTVSADIAAHAGELIETITTEQEEAQAEYDRNWLSRLGHTILDVVGLIPLLGEPADAVNAAWYTAEGDYVNAGLSAAGVIPVIGWTAVGGKWVRRALSADELAAISRQLDGARVVNANPGAGVRIATSGAPVGGVYRREMPEWLRNIIRGNEFERAQTPVIEGAGGTTQLRVQQRAIDPETGRPMVDEAGNPVYRDSYPYNIVDGYIDGDEIIEIKSTQLAEVTEQHALTEIRSLGNKYPPGTPIADVPSTPEAMRGATLDGRPVLLVPVQNAPIPENILAEARRLGVEIRDDTGRVYT</sequence>
<dbReference type="OrthoDB" id="3917849at2"/>
<dbReference type="CDD" id="cd20745">
    <property type="entry name" value="FIX_RhsA_AHH_HNH-like"/>
    <property type="match status" value="1"/>
</dbReference>
<name>A0A1H2JI08_9ACTN</name>
<organism evidence="1 2">
    <name type="scientific">Jiangella alkaliphila</name>
    <dbReference type="NCBI Taxonomy" id="419479"/>
    <lineage>
        <taxon>Bacteria</taxon>
        <taxon>Bacillati</taxon>
        <taxon>Actinomycetota</taxon>
        <taxon>Actinomycetes</taxon>
        <taxon>Jiangellales</taxon>
        <taxon>Jiangellaceae</taxon>
        <taxon>Jiangella</taxon>
    </lineage>
</organism>
<accession>A0A1H2JI08</accession>
<protein>
    <submittedName>
        <fullName evidence="1">Uncharacterized protein</fullName>
    </submittedName>
</protein>
<evidence type="ECO:0000313" key="2">
    <source>
        <dbReference type="Proteomes" id="UP000182977"/>
    </source>
</evidence>
<dbReference type="EMBL" id="LT629791">
    <property type="protein sequence ID" value="SDU56070.1"/>
    <property type="molecule type" value="Genomic_DNA"/>
</dbReference>
<gene>
    <name evidence="1" type="ORF">SAMN04488563_2725</name>
</gene>
<dbReference type="RefSeq" id="WP_052762896.1">
    <property type="nucleotide sequence ID" value="NZ_LBMC01000041.1"/>
</dbReference>
<proteinExistence type="predicted"/>
<dbReference type="Proteomes" id="UP000182977">
    <property type="component" value="Chromosome I"/>
</dbReference>
<reference evidence="2" key="1">
    <citation type="submission" date="2016-10" db="EMBL/GenBank/DDBJ databases">
        <authorList>
            <person name="Varghese N."/>
            <person name="Submissions S."/>
        </authorList>
    </citation>
    <scope>NUCLEOTIDE SEQUENCE [LARGE SCALE GENOMIC DNA]</scope>
    <source>
        <strain evidence="2">DSM 45079</strain>
    </source>
</reference>
<dbReference type="STRING" id="419479.SAMN04488563_2725"/>
<keyword evidence="2" id="KW-1185">Reference proteome</keyword>